<protein>
    <submittedName>
        <fullName evidence="4">UPF0606 protein KIAA1549L</fullName>
    </submittedName>
</protein>
<dbReference type="GeneID" id="120053107"/>
<reference evidence="4" key="1">
    <citation type="submission" date="2025-08" db="UniProtKB">
        <authorList>
            <consortium name="RefSeq"/>
        </authorList>
    </citation>
    <scope>IDENTIFICATION</scope>
    <source>
        <tissue evidence="4">White muscle</tissue>
    </source>
</reference>
<feature type="compositionally biased region" description="Basic residues" evidence="1">
    <location>
        <begin position="767"/>
        <end position="780"/>
    </location>
</feature>
<feature type="compositionally biased region" description="Polar residues" evidence="1">
    <location>
        <begin position="674"/>
        <end position="686"/>
    </location>
</feature>
<feature type="compositionally biased region" description="Basic and acidic residues" evidence="1">
    <location>
        <begin position="982"/>
        <end position="992"/>
    </location>
</feature>
<feature type="compositionally biased region" description="Basic residues" evidence="1">
    <location>
        <begin position="883"/>
        <end position="901"/>
    </location>
</feature>
<feature type="compositionally biased region" description="Polar residues" evidence="1">
    <location>
        <begin position="1"/>
        <end position="12"/>
    </location>
</feature>
<feature type="region of interest" description="Disordered" evidence="1">
    <location>
        <begin position="69"/>
        <end position="128"/>
    </location>
</feature>
<feature type="compositionally biased region" description="Low complexity" evidence="1">
    <location>
        <begin position="113"/>
        <end position="128"/>
    </location>
</feature>
<feature type="compositionally biased region" description="Polar residues" evidence="1">
    <location>
        <begin position="781"/>
        <end position="792"/>
    </location>
</feature>
<sequence length="1244" mass="135752">MEELTVGTSRETGVNFPKDNETRLSQTGNLTLADRPALTTSQVSPLTPREDTTTVSLQLTTVTTTTIASTTTTTTTQPITESPTTTTTRRTTTTTAPASRRTLSPPIPKTKPRGTTTPFPFTTTTEAPPRQCNVTEKIWVKTILTIHVRRNRLDSIQRQNLRRGLTQALSRALNDTTAQAQVETVFGSPNVTVGYHVIGADMVYPPSVVVEALHSYGRDRLMGDVRQFVPMVTALPNTAAPWKPSPAISLQLKTVLRFVGPGDDPRSCRFSQMMEQRLENVFSEAQAKVLDVHTRLSVQMLSVSQSVGSPAVSLVYMVRNGTSPLNGTAASNLLGQLTAEMVGYFLFYPPLVIAEPLEYHNLNTSIATRDFWVITVILDVDNSSLESQYQSFASLMEQRLAELFVVARQQGTRFRRATTVDSYTVQMVSIRRVMGQKNPAEMTYYVQLNGRPLPGTSAAKVLNTLDSQTMALTLGYFVHLQAEPVVKNPPNNLWIIAAVLAPIAVVTLIIIIITAVLCRKNKSDFKADAMGNLNPRVKPVQGFDYAKQHLGRVQGGEGETLPVTQDTLVLPLPIREAHLSLSLEKALHQDGTANKKTLNSDIRKSRLPSEDGSVISNESEKLNSGRGSAAQKVTAQQKLTKEETRKKNDPYDTSFGSLQLISIKPMTAPPTYSRPASSDRSQDSAILNGNGEVNLALKQKSDIEHYRNKLRLKAKRKGYYDFPSADGSECGSRALAQRQRHGHERAPGEHGPPLEPDEDRASTYVKSSRRHSQVRQRTYRSRQSLNSPSTGGTEMDLLVMRERPRRGIRNSGYDTEPELIEETNVDRLIGPRGGYVCPRGVKGHSETSTLSSQPSIDEVRQQMHLLLEEAFSLASGGHSSTAGRHHHSHHPHPHHGYHHGHYSPGPPPLPYSDVVTSAPGTMSRGRGGGLQWVPAYGAEMYQCSLPRPAFRFTQLPDMVMTSPPPPIPPRTGPPPGTSLRRSSPDLRSKARISESGTNMTDMQTQHNDSSAPYVSLSRAALPSVPLSRAALPSVPLSRAALPSVPLSRAALPSVPLSRAALPSVPLSRAALPSVPLSRAALPSVPLSRAALPSVTAEQPVSTYSGNPITAVYAIPASRSGYSEYFASTPPSSYHSPSWMSYPPEPEDVPPQWADSVALPGYVEAFPHPRYPQGSSPRLPLHYGQAMEPPPTPTTAASQQSLPDAGEPRDRVTLSSLSTSALVQAIRQEVAKLAKKQTDMFEFQV</sequence>
<dbReference type="InterPro" id="IPR024606">
    <property type="entry name" value="KIAA1549"/>
</dbReference>
<feature type="region of interest" description="Disordered" evidence="1">
    <location>
        <begin position="958"/>
        <end position="1009"/>
    </location>
</feature>
<dbReference type="PANTHER" id="PTHR21590:SF3">
    <property type="entry name" value="UPF0606 PROTEIN KIAA1549L"/>
    <property type="match status" value="1"/>
</dbReference>
<dbReference type="PANTHER" id="PTHR21590">
    <property type="entry name" value="SEA DOMAIN-CONTAINING PROTEIN"/>
    <property type="match status" value="1"/>
</dbReference>
<name>A0A8U1EQ66_SALNM</name>
<organism evidence="3 4">
    <name type="scientific">Salvelinus namaycush</name>
    <name type="common">Lake trout</name>
    <name type="synonym">Salmo namaycush</name>
    <dbReference type="NCBI Taxonomy" id="8040"/>
    <lineage>
        <taxon>Eukaryota</taxon>
        <taxon>Metazoa</taxon>
        <taxon>Chordata</taxon>
        <taxon>Craniata</taxon>
        <taxon>Vertebrata</taxon>
        <taxon>Euteleostomi</taxon>
        <taxon>Actinopterygii</taxon>
        <taxon>Neopterygii</taxon>
        <taxon>Teleostei</taxon>
        <taxon>Protacanthopterygii</taxon>
        <taxon>Salmoniformes</taxon>
        <taxon>Salmonidae</taxon>
        <taxon>Salmoninae</taxon>
        <taxon>Salvelinus</taxon>
    </lineage>
</organism>
<dbReference type="KEGG" id="snh:120053107"/>
<keyword evidence="3" id="KW-1185">Reference proteome</keyword>
<evidence type="ECO:0000256" key="1">
    <source>
        <dbReference type="SAM" id="MobiDB-lite"/>
    </source>
</evidence>
<feature type="region of interest" description="Disordered" evidence="1">
    <location>
        <begin position="1168"/>
        <end position="1212"/>
    </location>
</feature>
<feature type="transmembrane region" description="Helical" evidence="2">
    <location>
        <begin position="493"/>
        <end position="517"/>
    </location>
</feature>
<keyword evidence="2" id="KW-0472">Membrane</keyword>
<proteinExistence type="predicted"/>
<dbReference type="AlphaFoldDB" id="A0A8U1EQ66"/>
<gene>
    <name evidence="4" type="primary">kiaa1549lb</name>
</gene>
<feature type="compositionally biased region" description="Pro residues" evidence="1">
    <location>
        <begin position="962"/>
        <end position="976"/>
    </location>
</feature>
<dbReference type="SUPFAM" id="SSF141571">
    <property type="entry name" value="Pentapeptide repeat-like"/>
    <property type="match status" value="1"/>
</dbReference>
<feature type="compositionally biased region" description="Basic and acidic residues" evidence="1">
    <location>
        <begin position="639"/>
        <end position="650"/>
    </location>
</feature>
<dbReference type="Pfam" id="PF12877">
    <property type="entry name" value="KIAA1549"/>
    <property type="match status" value="1"/>
</dbReference>
<evidence type="ECO:0000313" key="3">
    <source>
        <dbReference type="Proteomes" id="UP000808372"/>
    </source>
</evidence>
<dbReference type="Proteomes" id="UP000808372">
    <property type="component" value="Chromosome 1"/>
</dbReference>
<feature type="region of interest" description="Disordered" evidence="1">
    <location>
        <begin position="592"/>
        <end position="686"/>
    </location>
</feature>
<feature type="region of interest" description="Disordered" evidence="1">
    <location>
        <begin position="875"/>
        <end position="925"/>
    </location>
</feature>
<feature type="compositionally biased region" description="Low complexity" evidence="1">
    <location>
        <begin position="69"/>
        <end position="102"/>
    </location>
</feature>
<keyword evidence="2" id="KW-0812">Transmembrane</keyword>
<feature type="region of interest" description="Disordered" evidence="1">
    <location>
        <begin position="1"/>
        <end position="22"/>
    </location>
</feature>
<keyword evidence="2" id="KW-1133">Transmembrane helix</keyword>
<feature type="region of interest" description="Disordered" evidence="1">
    <location>
        <begin position="722"/>
        <end position="795"/>
    </location>
</feature>
<dbReference type="RefSeq" id="XP_038856257.1">
    <property type="nucleotide sequence ID" value="XM_039000329.1"/>
</dbReference>
<accession>A0A8U1EQ66</accession>
<evidence type="ECO:0000313" key="4">
    <source>
        <dbReference type="RefSeq" id="XP_038856257.1"/>
    </source>
</evidence>
<feature type="compositionally biased region" description="Polar residues" evidence="1">
    <location>
        <begin position="994"/>
        <end position="1009"/>
    </location>
</feature>
<evidence type="ECO:0000256" key="2">
    <source>
        <dbReference type="SAM" id="Phobius"/>
    </source>
</evidence>
<dbReference type="CTD" id="100034518"/>
<dbReference type="OrthoDB" id="9939624at2759"/>